<comment type="caution">
    <text evidence="2">The sequence shown here is derived from an EMBL/GenBank/DDBJ whole genome shotgun (WGS) entry which is preliminary data.</text>
</comment>
<feature type="non-terminal residue" evidence="2">
    <location>
        <position position="330"/>
    </location>
</feature>
<reference evidence="2 3" key="1">
    <citation type="submission" date="2024-04" db="EMBL/GenBank/DDBJ databases">
        <authorList>
            <consortium name="Genoscope - CEA"/>
            <person name="William W."/>
        </authorList>
    </citation>
    <scope>NUCLEOTIDE SEQUENCE [LARGE SCALE GENOMIC DNA]</scope>
</reference>
<gene>
    <name evidence="2" type="ORF">GSLYS_00018787001</name>
</gene>
<dbReference type="EMBL" id="CAXITT010000698">
    <property type="protein sequence ID" value="CAL1545304.1"/>
    <property type="molecule type" value="Genomic_DNA"/>
</dbReference>
<evidence type="ECO:0000313" key="3">
    <source>
        <dbReference type="Proteomes" id="UP001497497"/>
    </source>
</evidence>
<sequence length="330" mass="36224">MDIKKIFQVFQKSNSSHSLTKQTARMFLQLFVPLLLAGAVTAKPVESEEQDAVISLPIKWGEIIERRGLQDIDLLKLLEEAVKVTTVGKKDLVQDSWQSVLQDIVTIGATVAPFLIGKKEITVEDIDWNQLLGDAVTVATTAIKIFGKKDLDQESWQSVLQDIVTIGATVAPFLIGKKEITVEDIDWNQLLGDAVTVATTAIKIFGKKDLDQESWQSVLQDIVTIGATVAPFIIGKKEIAVEDIDWNQLLGDAVTVATTAIKIFGKKDLDQESWQSVLQDIVTIGATVAPFLIGKKEITVEDIDWNQLLGDAVTVATTAIKIFGKKDLDQ</sequence>
<dbReference type="Proteomes" id="UP001497497">
    <property type="component" value="Unassembled WGS sequence"/>
</dbReference>
<feature type="chain" id="PRO_5043359936" evidence="1">
    <location>
        <begin position="43"/>
        <end position="330"/>
    </location>
</feature>
<protein>
    <submittedName>
        <fullName evidence="2">Uncharacterized protein</fullName>
    </submittedName>
</protein>
<evidence type="ECO:0000256" key="1">
    <source>
        <dbReference type="SAM" id="SignalP"/>
    </source>
</evidence>
<organism evidence="2 3">
    <name type="scientific">Lymnaea stagnalis</name>
    <name type="common">Great pond snail</name>
    <name type="synonym">Helix stagnalis</name>
    <dbReference type="NCBI Taxonomy" id="6523"/>
    <lineage>
        <taxon>Eukaryota</taxon>
        <taxon>Metazoa</taxon>
        <taxon>Spiralia</taxon>
        <taxon>Lophotrochozoa</taxon>
        <taxon>Mollusca</taxon>
        <taxon>Gastropoda</taxon>
        <taxon>Heterobranchia</taxon>
        <taxon>Euthyneura</taxon>
        <taxon>Panpulmonata</taxon>
        <taxon>Hygrophila</taxon>
        <taxon>Lymnaeoidea</taxon>
        <taxon>Lymnaeidae</taxon>
        <taxon>Lymnaea</taxon>
    </lineage>
</organism>
<keyword evidence="1" id="KW-0732">Signal</keyword>
<feature type="signal peptide" evidence="1">
    <location>
        <begin position="1"/>
        <end position="42"/>
    </location>
</feature>
<dbReference type="AlphaFoldDB" id="A0AAV2IGF6"/>
<name>A0AAV2IGF6_LYMST</name>
<proteinExistence type="predicted"/>
<evidence type="ECO:0000313" key="2">
    <source>
        <dbReference type="EMBL" id="CAL1545304.1"/>
    </source>
</evidence>
<keyword evidence="3" id="KW-1185">Reference proteome</keyword>
<accession>A0AAV2IGF6</accession>